<reference evidence="2" key="1">
    <citation type="submission" date="2014-09" db="EMBL/GenBank/DDBJ databases">
        <authorList>
            <person name="Mudge J."/>
            <person name="Ramaraj T."/>
            <person name="Lindquist I.E."/>
            <person name="Bharti A.K."/>
            <person name="Sundararajan A."/>
            <person name="Cameron C.T."/>
            <person name="Woodward J.E."/>
            <person name="May G.D."/>
            <person name="Brubaker C."/>
            <person name="Broadhvest J."/>
            <person name="Wilkins T.A."/>
        </authorList>
    </citation>
    <scope>NUCLEOTIDE SEQUENCE</scope>
    <source>
        <strain evidence="2">cv. AKA8401</strain>
    </source>
</reference>
<sequence>MATFTFHQPCNANERISFTYVLGYEFHFLNDATYYRSHTPNILAFSSLSI</sequence>
<keyword evidence="2" id="KW-1185">Reference proteome</keyword>
<organism evidence="1 2">
    <name type="scientific">Gossypium arboreum</name>
    <name type="common">Tree cotton</name>
    <name type="synonym">Gossypium nanking</name>
    <dbReference type="NCBI Taxonomy" id="29729"/>
    <lineage>
        <taxon>Eukaryota</taxon>
        <taxon>Viridiplantae</taxon>
        <taxon>Streptophyta</taxon>
        <taxon>Embryophyta</taxon>
        <taxon>Tracheophyta</taxon>
        <taxon>Spermatophyta</taxon>
        <taxon>Magnoliopsida</taxon>
        <taxon>eudicotyledons</taxon>
        <taxon>Gunneridae</taxon>
        <taxon>Pentapetalae</taxon>
        <taxon>rosids</taxon>
        <taxon>malvids</taxon>
        <taxon>Malvales</taxon>
        <taxon>Malvaceae</taxon>
        <taxon>Malvoideae</taxon>
        <taxon>Gossypium</taxon>
    </lineage>
</organism>
<name>A0A0B0P9D3_GOSAR</name>
<gene>
    <name evidence="1" type="ORF">F383_30223</name>
</gene>
<dbReference type="AlphaFoldDB" id="A0A0B0P9D3"/>
<dbReference type="Proteomes" id="UP000032142">
    <property type="component" value="Unassembled WGS sequence"/>
</dbReference>
<evidence type="ECO:0000313" key="2">
    <source>
        <dbReference type="Proteomes" id="UP000032142"/>
    </source>
</evidence>
<protein>
    <submittedName>
        <fullName evidence="1">Uncharacterized protein</fullName>
    </submittedName>
</protein>
<proteinExistence type="predicted"/>
<evidence type="ECO:0000313" key="1">
    <source>
        <dbReference type="EMBL" id="KHG23288.1"/>
    </source>
</evidence>
<accession>A0A0B0P9D3</accession>
<dbReference type="EMBL" id="KN424490">
    <property type="protein sequence ID" value="KHG23288.1"/>
    <property type="molecule type" value="Genomic_DNA"/>
</dbReference>